<protein>
    <recommendedName>
        <fullName evidence="3">Osiris 14</fullName>
    </recommendedName>
</protein>
<dbReference type="EMBL" id="WIXP02000006">
    <property type="protein sequence ID" value="KAF6208867.1"/>
    <property type="molecule type" value="Genomic_DNA"/>
</dbReference>
<dbReference type="OrthoDB" id="8191402at2759"/>
<dbReference type="GO" id="GO:0016020">
    <property type="term" value="C:membrane"/>
    <property type="evidence" value="ECO:0007669"/>
    <property type="project" value="TreeGrafter"/>
</dbReference>
<organism evidence="1 2">
    <name type="scientific">Apolygus lucorum</name>
    <name type="common">Small green plant bug</name>
    <name type="synonym">Lygocoris lucorum</name>
    <dbReference type="NCBI Taxonomy" id="248454"/>
    <lineage>
        <taxon>Eukaryota</taxon>
        <taxon>Metazoa</taxon>
        <taxon>Ecdysozoa</taxon>
        <taxon>Arthropoda</taxon>
        <taxon>Hexapoda</taxon>
        <taxon>Insecta</taxon>
        <taxon>Pterygota</taxon>
        <taxon>Neoptera</taxon>
        <taxon>Paraneoptera</taxon>
        <taxon>Hemiptera</taxon>
        <taxon>Heteroptera</taxon>
        <taxon>Panheteroptera</taxon>
        <taxon>Cimicomorpha</taxon>
        <taxon>Miridae</taxon>
        <taxon>Mirini</taxon>
        <taxon>Apolygus</taxon>
    </lineage>
</organism>
<accession>A0A6A4J2N9</accession>
<comment type="caution">
    <text evidence="1">The sequence shown here is derived from an EMBL/GenBank/DDBJ whole genome shotgun (WGS) entry which is preliminary data.</text>
</comment>
<gene>
    <name evidence="1" type="ORF">GE061_014609</name>
</gene>
<keyword evidence="2" id="KW-1185">Reference proteome</keyword>
<dbReference type="InterPro" id="IPR012464">
    <property type="entry name" value="DUF1676"/>
</dbReference>
<reference evidence="1" key="1">
    <citation type="journal article" date="2021" name="Mol. Ecol. Resour.">
        <title>Apolygus lucorum genome provides insights into omnivorousness and mesophyll feeding.</title>
        <authorList>
            <person name="Liu Y."/>
            <person name="Liu H."/>
            <person name="Wang H."/>
            <person name="Huang T."/>
            <person name="Liu B."/>
            <person name="Yang B."/>
            <person name="Yin L."/>
            <person name="Li B."/>
            <person name="Zhang Y."/>
            <person name="Zhang S."/>
            <person name="Jiang F."/>
            <person name="Zhang X."/>
            <person name="Ren Y."/>
            <person name="Wang B."/>
            <person name="Wang S."/>
            <person name="Lu Y."/>
            <person name="Wu K."/>
            <person name="Fan W."/>
            <person name="Wang G."/>
        </authorList>
    </citation>
    <scope>NUCLEOTIDE SEQUENCE</scope>
    <source>
        <strain evidence="1">12Hb</strain>
    </source>
</reference>
<dbReference type="Proteomes" id="UP000466442">
    <property type="component" value="Unassembled WGS sequence"/>
</dbReference>
<dbReference type="Pfam" id="PF07898">
    <property type="entry name" value="DUF1676"/>
    <property type="match status" value="1"/>
</dbReference>
<evidence type="ECO:0000313" key="1">
    <source>
        <dbReference type="EMBL" id="KAF6208867.1"/>
    </source>
</evidence>
<dbReference type="PANTHER" id="PTHR21879">
    <property type="entry name" value="FI03362P-RELATED-RELATED"/>
    <property type="match status" value="1"/>
</dbReference>
<name>A0A6A4J2N9_APOLU</name>
<evidence type="ECO:0000313" key="2">
    <source>
        <dbReference type="Proteomes" id="UP000466442"/>
    </source>
</evidence>
<sequence>MTGRFLILLVVLGVSSAAVLDNRIEDSSAPDCGSRSDVTTCLGARAIAALDRAARMNDIPVFEGVTLVKENDFRAGRALMTPEQIEESLPENAEERSSRLVDLAYDSALRFLQSHSLQIKMPQGAPENFQRALDEGRAKLKKKILPIVMLIGAKLVTLLPLALGAIGLMAIKALFVGKLALVLAAIIAFQKFFSGGAGAGLSSFSKAPVSDWSSGGGSQGWSNSYSGGSGPYRRSMTAAHDLAYSAQAPSDYAPVDTNAQ</sequence>
<proteinExistence type="predicted"/>
<dbReference type="AlphaFoldDB" id="A0A6A4J2N9"/>
<dbReference type="PANTHER" id="PTHR21879:SF17">
    <property type="entry name" value="LD24139P"/>
    <property type="match status" value="1"/>
</dbReference>
<evidence type="ECO:0008006" key="3">
    <source>
        <dbReference type="Google" id="ProtNLM"/>
    </source>
</evidence>